<dbReference type="PANTHER" id="PTHR11102">
    <property type="entry name" value="SEL-1-LIKE PROTEIN"/>
    <property type="match status" value="1"/>
</dbReference>
<dbReference type="InterPro" id="IPR006597">
    <property type="entry name" value="Sel1-like"/>
</dbReference>
<dbReference type="Pfam" id="PF08238">
    <property type="entry name" value="Sel1"/>
    <property type="match status" value="4"/>
</dbReference>
<accession>A0AA88KW73</accession>
<dbReference type="Pfam" id="PF13181">
    <property type="entry name" value="TPR_8"/>
    <property type="match status" value="2"/>
</dbReference>
<dbReference type="InterPro" id="IPR019734">
    <property type="entry name" value="TPR_rpt"/>
</dbReference>
<name>A0AA88KW73_NAELO</name>
<comment type="similarity">
    <text evidence="1">Belongs to the sel-1 family.</text>
</comment>
<dbReference type="InterPro" id="IPR050767">
    <property type="entry name" value="Sel1_AlgK"/>
</dbReference>
<dbReference type="InterPro" id="IPR011990">
    <property type="entry name" value="TPR-like_helical_dom_sf"/>
</dbReference>
<evidence type="ECO:0000313" key="5">
    <source>
        <dbReference type="Proteomes" id="UP000816034"/>
    </source>
</evidence>
<dbReference type="PROSITE" id="PS50005">
    <property type="entry name" value="TPR"/>
    <property type="match status" value="2"/>
</dbReference>
<comment type="caution">
    <text evidence="4">The sequence shown here is derived from an EMBL/GenBank/DDBJ whole genome shotgun (WGS) entry which is preliminary data.</text>
</comment>
<feature type="repeat" description="TPR" evidence="2">
    <location>
        <begin position="1297"/>
        <end position="1330"/>
    </location>
</feature>
<sequence length="1415" mass="164462">MYRSDSSDTSDAVSLSSLSHTDDDEEERNQNSDDDDENSYFEEEDDDEEDDLTWTKKRKLEDLLDPIFPQIKFVKPSHNVLENLSDDVFTHDLCSFLSLHDYINLRAVCHRFNNIIMNVYIQDKCTIFIKQPRNFSTTFSITSASSAFVNKLPEFHVKEYYCNLKDVKHLYCASLHEIHNLKHVPFTILTSLYLIKCNVDVLVMDVLSRAHFPHLNTLCLNNNYVRDECMSLITSNAYPSLQVLALVGNYITDCGVDEFVKSDMASQLTCLVLDENAITRKGFLLLLSSLPQVKVLSVADNEIEYHEKYNSTIGSQLTLLNISGNDMTWSNSKIVNKTKNQMSHHRQGFLNKKIYSLTKIEYFFVWSHQRLKAHLSFSNEVKYHYAKLLETKYPKPDKNNQHEYYPCEVNHYRKEIKKLYRQVAHNSERKAHYRLGMIYLAEKQIRKAVQHFEQTGLSFDMANYELGQIYFKGYKEVPQDYDKALKYFERCDDMYLWFEKGTIYYAQSRYKLAFDCLNALISEYEENELEEEYGSDAAFQVKQMLGEMFYHGLGCSRDRRKALHYLKDLSHEPSNQYLCAKIYEYLALRDLNLNENQSEEIVDSSSDTFSKQEYLQMAFQLLQQLSEKENFPKALHRLGKWYAKTRMIHPELFNMMAILKHEDQEDTSYSLKPSSSSLTSFEQTAIYYYKKSSACSYEKATASLGLLYHSLGLLSEARETLSQLRPSFTECSNAWYVLGQLLLEEEEQHRSSLQEELHSTNQYLYDQYLECFTRAASLGHLASMKMCGDILLRRGENRSVDKNSSFQTITSRTNQRKGAEWYELFLSSQPTPSQENTLSEGVSSAMDLSSAASSETTSTMSTIDVHIDIMFTLAKYYQQVQNINNAMKWYKKCIGKHPDAHKEYATLYFANQYKQNNQVNSENEECLEWLRIASQDARYPEATYYYALQRFPEHPQECLELLTLSKSRGFEVPQYKFGLTYLELNQHELAKPYCTIRDDCALIVREEFATAMLKHKLYEHSIKVVQSLSASDPYYMAILVRLYAEGLGVEHDENRVFELLGTGFINNTHDYYATSHFLEDLPCLSKPISTEMSLLFSECSTFSQEFSFYHNVGVMYLKHDMLGTGLQYFSQDSASSFPSRLMVILLNGNPSYATEVVLERYQLITTLIRIWQPISHKLPAAFWQFLQVAPKLKRNTFEIAKFFCKNQFHEEAQYWLCKVNEHDTDLFELALLWGNYDPQRELELYKKSKSYDALFNVATIYWAGNSSIPQNLDLSKVYYEKALAKAGDCDDEQKAKYECYYNLGALNYSTGHYERSLHYLQQAYSIDACPSCALYMALVYADTGLTLIATTLLDSKIGVRVTDDKIDKHELAALYFRLNREKEAALVLEQIGDEHSSKRLKEIKCNTFIPMLFQK</sequence>
<feature type="region of interest" description="Disordered" evidence="3">
    <location>
        <begin position="1"/>
        <end position="51"/>
    </location>
</feature>
<dbReference type="Proteomes" id="UP000816034">
    <property type="component" value="Unassembled WGS sequence"/>
</dbReference>
<evidence type="ECO:0000256" key="2">
    <source>
        <dbReference type="PROSITE-ProRule" id="PRU00339"/>
    </source>
</evidence>
<dbReference type="RefSeq" id="XP_044554259.1">
    <property type="nucleotide sequence ID" value="XM_044688403.1"/>
</dbReference>
<feature type="compositionally biased region" description="Acidic residues" evidence="3">
    <location>
        <begin position="22"/>
        <end position="51"/>
    </location>
</feature>
<dbReference type="EMBL" id="PYSW02000005">
    <property type="protein sequence ID" value="KAG2392365.1"/>
    <property type="molecule type" value="Genomic_DNA"/>
</dbReference>
<gene>
    <name evidence="4" type="ORF">C9374_012617</name>
</gene>
<feature type="compositionally biased region" description="Low complexity" evidence="3">
    <location>
        <begin position="7"/>
        <end position="19"/>
    </location>
</feature>
<evidence type="ECO:0000256" key="1">
    <source>
        <dbReference type="ARBA" id="ARBA00038101"/>
    </source>
</evidence>
<protein>
    <submittedName>
        <fullName evidence="4">Uncharacterized protein</fullName>
    </submittedName>
</protein>
<dbReference type="Gene3D" id="3.80.10.10">
    <property type="entry name" value="Ribonuclease Inhibitor"/>
    <property type="match status" value="1"/>
</dbReference>
<evidence type="ECO:0000256" key="3">
    <source>
        <dbReference type="SAM" id="MobiDB-lite"/>
    </source>
</evidence>
<dbReference type="SMART" id="SM00028">
    <property type="entry name" value="TPR"/>
    <property type="match status" value="5"/>
</dbReference>
<feature type="repeat" description="TPR" evidence="2">
    <location>
        <begin position="867"/>
        <end position="900"/>
    </location>
</feature>
<organism evidence="4 5">
    <name type="scientific">Naegleria lovaniensis</name>
    <name type="common">Amoeba</name>
    <dbReference type="NCBI Taxonomy" id="51637"/>
    <lineage>
        <taxon>Eukaryota</taxon>
        <taxon>Discoba</taxon>
        <taxon>Heterolobosea</taxon>
        <taxon>Tetramitia</taxon>
        <taxon>Eutetramitia</taxon>
        <taxon>Vahlkampfiidae</taxon>
        <taxon>Naegleria</taxon>
    </lineage>
</organism>
<dbReference type="Gene3D" id="1.25.40.10">
    <property type="entry name" value="Tetratricopeptide repeat domain"/>
    <property type="match status" value="3"/>
</dbReference>
<dbReference type="SMART" id="SM00671">
    <property type="entry name" value="SEL1"/>
    <property type="match status" value="5"/>
</dbReference>
<dbReference type="PANTHER" id="PTHR11102:SF160">
    <property type="entry name" value="ERAD-ASSOCIATED E3 UBIQUITIN-PROTEIN LIGASE COMPONENT HRD3"/>
    <property type="match status" value="1"/>
</dbReference>
<keyword evidence="5" id="KW-1185">Reference proteome</keyword>
<dbReference type="GeneID" id="68105071"/>
<proteinExistence type="inferred from homology"/>
<dbReference type="CDD" id="cd09917">
    <property type="entry name" value="F-box_SF"/>
    <property type="match status" value="1"/>
</dbReference>
<keyword evidence="2" id="KW-0802">TPR repeat</keyword>
<reference evidence="4 5" key="1">
    <citation type="journal article" date="2018" name="BMC Genomics">
        <title>The genome of Naegleria lovaniensis, the basis for a comparative approach to unravel pathogenicity factors of the human pathogenic amoeba N. fowleri.</title>
        <authorList>
            <person name="Liechti N."/>
            <person name="Schurch N."/>
            <person name="Bruggmann R."/>
            <person name="Wittwer M."/>
        </authorList>
    </citation>
    <scope>NUCLEOTIDE SEQUENCE [LARGE SCALE GENOMIC DNA]</scope>
    <source>
        <strain evidence="4 5">ATCC 30569</strain>
    </source>
</reference>
<dbReference type="InterPro" id="IPR032675">
    <property type="entry name" value="LRR_dom_sf"/>
</dbReference>
<dbReference type="SUPFAM" id="SSF81901">
    <property type="entry name" value="HCP-like"/>
    <property type="match status" value="3"/>
</dbReference>
<dbReference type="SUPFAM" id="SSF52058">
    <property type="entry name" value="L domain-like"/>
    <property type="match status" value="1"/>
</dbReference>
<evidence type="ECO:0000313" key="4">
    <source>
        <dbReference type="EMBL" id="KAG2392365.1"/>
    </source>
</evidence>